<dbReference type="PANTHER" id="PTHR43825">
    <property type="entry name" value="PYRUVATE DEHYDROGENASE E1 COMPONENT"/>
    <property type="match status" value="1"/>
</dbReference>
<keyword evidence="16" id="KW-1185">Reference proteome</keyword>
<feature type="domain" description="Transketolase-like C-terminal" evidence="14">
    <location>
        <begin position="730"/>
        <end position="864"/>
    </location>
</feature>
<sequence length="896" mass="100233">MKLKSENSDERAAATQSHGHAVSATGKPGVQDWVEPLEAALELILRSQEPEKITRFLQRLAERLSESGVKVPPIVNTPYINTIPVERQPAYPGDWQTEVKIKSYIRWNAMAMVVNANRLHDGLGGHISTFASSATLYEVAFNHFFRGRTGDFPGDMIYFQGHASPGIYARAFLEHRLDERDLQNFRQELAEGGGLPSYPHPYLLPNFWQFPTVSMGLGPICSIYQARFNRYLRARGFLKDEEPKVWCFIGDGETDEPETLGPLTLGARENLDNLIWVINCNLQRLDGPVRGNGKIIQELEGLFTGAGWNVIKVIWGSDWDELLAKDKTGLLIKRMDEVVDGDYQKYSVEPGSYTRKHFFGKYPELLPLVNHLSDEQIRKLLRGGHDTRKMFAAYRAAMEHKGSPTVILAKTIKGYGLGEAGEGRNITHQQKKLNEKELREFRTRFKIPINDEEVAEAPFYRPDVESSEHKYLMERRKALGGFLPQRQVSAPALEVPKQEFFVELLKGGSSNSTTSSFGRILAMLLRHKLIGKNIVPIIPDEARTFGLDALFKDIGIYSPKGQLYEPVDKDSLLYYHESRDGQILEEGITEAGSMSSLIAAGTAYASLGVNMIPFYIYYSMFGFQRVGDLMWLAGDIRAKGFLLGATYGRTTLNGEGLQHQDGHSLLLASTIPTLLAYDAAFGYEVATIITEGLHRMYEKGEEILYYLTLYNERYPMPAMPAGVREGILKGLYKFKTGPEKLKHKAHIFGSGPIINEALRAQTILADDYNVSADVWSATSYKSLRNDALGVKRWNMLHPAENPKLSYVENVLVNEKGPFIAVSDTMKSVPDQIAPWVPGGLVTLGTDGFGRSDTRARLRRFFEIDAELVVIATLHALAGKGLIEKGLVAQAIKDLNC</sequence>
<dbReference type="Pfam" id="PF17831">
    <property type="entry name" value="PDH_E1_M"/>
    <property type="match status" value="1"/>
</dbReference>
<comment type="cofactor">
    <cofactor evidence="10">
        <name>Mg(2+)</name>
        <dbReference type="ChEBI" id="CHEBI:18420"/>
    </cofactor>
</comment>
<dbReference type="InterPro" id="IPR005474">
    <property type="entry name" value="Transketolase_N"/>
</dbReference>
<dbReference type="Gene3D" id="3.40.50.920">
    <property type="match status" value="1"/>
</dbReference>
<evidence type="ECO:0000313" key="15">
    <source>
        <dbReference type="EMBL" id="EEF58761.1"/>
    </source>
</evidence>
<dbReference type="InterPro" id="IPR055152">
    <property type="entry name" value="Transketolase-like_C_2"/>
</dbReference>
<keyword evidence="5 9" id="KW-0560">Oxidoreductase</keyword>
<comment type="function">
    <text evidence="2 9">Component of the pyruvate dehydrogenase (PDH) complex, that catalyzes the overall conversion of pyruvate to acetyl-CoA and CO(2).</text>
</comment>
<dbReference type="GO" id="GO:0004739">
    <property type="term" value="F:pyruvate dehydrogenase (acetyl-transferring) activity"/>
    <property type="evidence" value="ECO:0007669"/>
    <property type="project" value="UniProtKB-EC"/>
</dbReference>
<evidence type="ECO:0000256" key="11">
    <source>
        <dbReference type="SAM" id="MobiDB-lite"/>
    </source>
</evidence>
<feature type="binding site" evidence="10">
    <location>
        <position position="281"/>
    </location>
    <ligand>
        <name>Mg(2+)</name>
        <dbReference type="ChEBI" id="CHEBI:18420"/>
    </ligand>
</feature>
<keyword evidence="10" id="KW-0479">Metal-binding</keyword>
<comment type="cofactor">
    <cofactor evidence="1 9">
        <name>thiamine diphosphate</name>
        <dbReference type="ChEBI" id="CHEBI:58937"/>
    </cofactor>
</comment>
<feature type="domain" description="Pyruvate dehydrogenase E1 component middle" evidence="13">
    <location>
        <begin position="508"/>
        <end position="717"/>
    </location>
</feature>
<comment type="caution">
    <text evidence="15">The sequence shown here is derived from an EMBL/GenBank/DDBJ whole genome shotgun (WGS) entry which is preliminary data.</text>
</comment>
<evidence type="ECO:0000256" key="5">
    <source>
        <dbReference type="ARBA" id="ARBA00023002"/>
    </source>
</evidence>
<dbReference type="GO" id="GO:0046872">
    <property type="term" value="F:metal ion binding"/>
    <property type="evidence" value="ECO:0007669"/>
    <property type="project" value="UniProtKB-KW"/>
</dbReference>
<comment type="catalytic activity">
    <reaction evidence="8 9">
        <text>N(6)-[(R)-lipoyl]-L-lysyl-[protein] + pyruvate + H(+) = N(6)-[(R)-S(8)-acetyldihydrolipoyl]-L-lysyl-[protein] + CO2</text>
        <dbReference type="Rhea" id="RHEA:19189"/>
        <dbReference type="Rhea" id="RHEA-COMP:10474"/>
        <dbReference type="Rhea" id="RHEA-COMP:10478"/>
        <dbReference type="ChEBI" id="CHEBI:15361"/>
        <dbReference type="ChEBI" id="CHEBI:15378"/>
        <dbReference type="ChEBI" id="CHEBI:16526"/>
        <dbReference type="ChEBI" id="CHEBI:83099"/>
        <dbReference type="ChEBI" id="CHEBI:83111"/>
        <dbReference type="EC" id="1.2.4.1"/>
    </reaction>
</comment>
<dbReference type="EMBL" id="ABOX02000037">
    <property type="protein sequence ID" value="EEF58761.1"/>
    <property type="molecule type" value="Genomic_DNA"/>
</dbReference>
<evidence type="ECO:0000256" key="2">
    <source>
        <dbReference type="ARBA" id="ARBA00003157"/>
    </source>
</evidence>
<keyword evidence="7 9" id="KW-0670">Pyruvate</keyword>
<feature type="binding site" evidence="10">
    <location>
        <position position="251"/>
    </location>
    <ligand>
        <name>Mg(2+)</name>
        <dbReference type="ChEBI" id="CHEBI:18420"/>
    </ligand>
</feature>
<protein>
    <recommendedName>
        <fullName evidence="4 9">Pyruvate dehydrogenase E1 component</fullName>
        <ecNumber evidence="3 9">1.2.4.1</ecNumber>
    </recommendedName>
</protein>
<dbReference type="Gene3D" id="3.40.50.970">
    <property type="match status" value="2"/>
</dbReference>
<dbReference type="InterPro" id="IPR029061">
    <property type="entry name" value="THDP-binding"/>
</dbReference>
<keyword evidence="6 9" id="KW-0786">Thiamine pyrophosphate</keyword>
<dbReference type="Pfam" id="PF00456">
    <property type="entry name" value="Transketolase_N"/>
    <property type="match status" value="1"/>
</dbReference>
<evidence type="ECO:0000256" key="9">
    <source>
        <dbReference type="PIRNR" id="PIRNR000156"/>
    </source>
</evidence>
<dbReference type="CDD" id="cd02017">
    <property type="entry name" value="TPP_E1_EcPDC_like"/>
    <property type="match status" value="1"/>
</dbReference>
<dbReference type="FunFam" id="3.40.50.970:FF:000011">
    <property type="entry name" value="Pyruvate dehydrogenase E1 component"/>
    <property type="match status" value="1"/>
</dbReference>
<evidence type="ECO:0000256" key="7">
    <source>
        <dbReference type="ARBA" id="ARBA00023317"/>
    </source>
</evidence>
<feature type="binding site" evidence="10">
    <location>
        <position position="283"/>
    </location>
    <ligand>
        <name>Mg(2+)</name>
        <dbReference type="ChEBI" id="CHEBI:18420"/>
    </ligand>
</feature>
<dbReference type="InterPro" id="IPR051157">
    <property type="entry name" value="PDH/Transketolase"/>
</dbReference>
<dbReference type="NCBIfam" id="TIGR00759">
    <property type="entry name" value="aceE"/>
    <property type="match status" value="1"/>
</dbReference>
<dbReference type="PANTHER" id="PTHR43825:SF3">
    <property type="entry name" value="PYRUVATE DEHYDROGENASE E1 COMPONENT"/>
    <property type="match status" value="1"/>
</dbReference>
<proteinExistence type="predicted"/>
<feature type="domain" description="Transketolase N-terminal" evidence="12">
    <location>
        <begin position="155"/>
        <end position="321"/>
    </location>
</feature>
<evidence type="ECO:0000256" key="3">
    <source>
        <dbReference type="ARBA" id="ARBA00012281"/>
    </source>
</evidence>
<dbReference type="AlphaFoldDB" id="B9XMW5"/>
<evidence type="ECO:0000259" key="12">
    <source>
        <dbReference type="Pfam" id="PF00456"/>
    </source>
</evidence>
<evidence type="ECO:0000256" key="10">
    <source>
        <dbReference type="PIRSR" id="PIRSR000156-1"/>
    </source>
</evidence>
<dbReference type="Proteomes" id="UP000003688">
    <property type="component" value="Unassembled WGS sequence"/>
</dbReference>
<dbReference type="EC" id="1.2.4.1" evidence="3 9"/>
<feature type="region of interest" description="Disordered" evidence="11">
    <location>
        <begin position="1"/>
        <end position="28"/>
    </location>
</feature>
<dbReference type="PIRSF" id="PIRSF000156">
    <property type="entry name" value="Pyruvate_dh_E1"/>
    <property type="match status" value="1"/>
</dbReference>
<gene>
    <name evidence="15" type="ORF">Cflav_PD1934</name>
</gene>
<feature type="compositionally biased region" description="Basic and acidic residues" evidence="11">
    <location>
        <begin position="1"/>
        <end position="12"/>
    </location>
</feature>
<evidence type="ECO:0000259" key="14">
    <source>
        <dbReference type="Pfam" id="PF22613"/>
    </source>
</evidence>
<evidence type="ECO:0000259" key="13">
    <source>
        <dbReference type="Pfam" id="PF17831"/>
    </source>
</evidence>
<accession>B9XMW5</accession>
<dbReference type="InterPro" id="IPR035807">
    <property type="entry name" value="PDC_E1_N"/>
</dbReference>
<dbReference type="RefSeq" id="WP_007417154.1">
    <property type="nucleotide sequence ID" value="NZ_ABOX02000037.1"/>
</dbReference>
<evidence type="ECO:0000256" key="4">
    <source>
        <dbReference type="ARBA" id="ARBA00017172"/>
    </source>
</evidence>
<keyword evidence="10" id="KW-0460">Magnesium</keyword>
<evidence type="ECO:0000313" key="16">
    <source>
        <dbReference type="Proteomes" id="UP000003688"/>
    </source>
</evidence>
<dbReference type="SUPFAM" id="SSF52922">
    <property type="entry name" value="TK C-terminal domain-like"/>
    <property type="match status" value="1"/>
</dbReference>
<dbReference type="InterPro" id="IPR041621">
    <property type="entry name" value="PDH_E1_M"/>
</dbReference>
<evidence type="ECO:0000256" key="6">
    <source>
        <dbReference type="ARBA" id="ARBA00023052"/>
    </source>
</evidence>
<dbReference type="InterPro" id="IPR004660">
    <property type="entry name" value="PDH_E1"/>
</dbReference>
<evidence type="ECO:0000256" key="8">
    <source>
        <dbReference type="ARBA" id="ARBA00051231"/>
    </source>
</evidence>
<name>B9XMW5_PEDPL</name>
<evidence type="ECO:0000256" key="1">
    <source>
        <dbReference type="ARBA" id="ARBA00001964"/>
    </source>
</evidence>
<dbReference type="SUPFAM" id="SSF52518">
    <property type="entry name" value="Thiamin diphosphate-binding fold (THDP-binding)"/>
    <property type="match status" value="2"/>
</dbReference>
<organism evidence="15 16">
    <name type="scientific">Pedosphaera parvula (strain Ellin514)</name>
    <dbReference type="NCBI Taxonomy" id="320771"/>
    <lineage>
        <taxon>Bacteria</taxon>
        <taxon>Pseudomonadati</taxon>
        <taxon>Verrucomicrobiota</taxon>
        <taxon>Pedosphaerae</taxon>
        <taxon>Pedosphaerales</taxon>
        <taxon>Pedosphaeraceae</taxon>
        <taxon>Pedosphaera</taxon>
    </lineage>
</organism>
<reference evidence="15 16" key="1">
    <citation type="journal article" date="2011" name="J. Bacteriol.">
        <title>Genome sequence of 'Pedosphaera parvula' Ellin514, an aerobic Verrucomicrobial isolate from pasture soil.</title>
        <authorList>
            <person name="Kant R."/>
            <person name="van Passel M.W."/>
            <person name="Sangwan P."/>
            <person name="Palva A."/>
            <person name="Lucas S."/>
            <person name="Copeland A."/>
            <person name="Lapidus A."/>
            <person name="Glavina Del Rio T."/>
            <person name="Dalin E."/>
            <person name="Tice H."/>
            <person name="Bruce D."/>
            <person name="Goodwin L."/>
            <person name="Pitluck S."/>
            <person name="Chertkov O."/>
            <person name="Larimer F.W."/>
            <person name="Land M.L."/>
            <person name="Hauser L."/>
            <person name="Brettin T.S."/>
            <person name="Detter J.C."/>
            <person name="Han S."/>
            <person name="de Vos W.M."/>
            <person name="Janssen P.H."/>
            <person name="Smidt H."/>
        </authorList>
    </citation>
    <scope>NUCLEOTIDE SEQUENCE [LARGE SCALE GENOMIC DNA]</scope>
    <source>
        <strain evidence="15 16">Ellin514</strain>
    </source>
</reference>
<dbReference type="Pfam" id="PF22613">
    <property type="entry name" value="Transketolase_C_1"/>
    <property type="match status" value="1"/>
</dbReference>
<dbReference type="STRING" id="320771.Cflav_PD1934"/>
<dbReference type="InterPro" id="IPR009014">
    <property type="entry name" value="Transketo_C/PFOR_II"/>
</dbReference>